<dbReference type="EMBL" id="BART01030168">
    <property type="protein sequence ID" value="GAH14912.1"/>
    <property type="molecule type" value="Genomic_DNA"/>
</dbReference>
<reference evidence="2" key="1">
    <citation type="journal article" date="2014" name="Front. Microbiol.">
        <title>High frequency of phylogenetically diverse reductive dehalogenase-homologous genes in deep subseafloor sedimentary metagenomes.</title>
        <authorList>
            <person name="Kawai M."/>
            <person name="Futagami T."/>
            <person name="Toyoda A."/>
            <person name="Takaki Y."/>
            <person name="Nishi S."/>
            <person name="Hori S."/>
            <person name="Arai W."/>
            <person name="Tsubouchi T."/>
            <person name="Morono Y."/>
            <person name="Uchiyama I."/>
            <person name="Ito T."/>
            <person name="Fujiyama A."/>
            <person name="Inagaki F."/>
            <person name="Takami H."/>
        </authorList>
    </citation>
    <scope>NUCLEOTIDE SEQUENCE</scope>
    <source>
        <strain evidence="2">Expedition CK06-06</strain>
    </source>
</reference>
<gene>
    <name evidence="2" type="ORF">S01H4_52744</name>
</gene>
<organism evidence="2">
    <name type="scientific">marine sediment metagenome</name>
    <dbReference type="NCBI Taxonomy" id="412755"/>
    <lineage>
        <taxon>unclassified sequences</taxon>
        <taxon>metagenomes</taxon>
        <taxon>ecological metagenomes</taxon>
    </lineage>
</organism>
<name>X1D3Y4_9ZZZZ</name>
<comment type="caution">
    <text evidence="2">The sequence shown here is derived from an EMBL/GenBank/DDBJ whole genome shotgun (WGS) entry which is preliminary data.</text>
</comment>
<dbReference type="InterPro" id="IPR001173">
    <property type="entry name" value="Glyco_trans_2-like"/>
</dbReference>
<protein>
    <recommendedName>
        <fullName evidence="1">Glycosyltransferase 2-like domain-containing protein</fullName>
    </recommendedName>
</protein>
<dbReference type="Pfam" id="PF00535">
    <property type="entry name" value="Glycos_transf_2"/>
    <property type="match status" value="1"/>
</dbReference>
<dbReference type="AlphaFoldDB" id="X1D3Y4"/>
<feature type="non-terminal residue" evidence="2">
    <location>
        <position position="264"/>
    </location>
</feature>
<accession>X1D3Y4</accession>
<proteinExistence type="predicted"/>
<evidence type="ECO:0000259" key="1">
    <source>
        <dbReference type="Pfam" id="PF00535"/>
    </source>
</evidence>
<sequence>IIEGLVRTIKSDFKLIVTDNGSDEEYRNKLKELSHKDYDRVEFHFNDRNEGYISVHNKVASKLKDEDFFCVLNDDLTFKEVGWDLRCIEELKENPKLAEVGLIGPETFNVINAEGSGCLGKTVEYIEGSFIFMPSSIVKEVIESRGSLFSNEYDFIYAEDSDLSLTLRERSYEIKLLPLKVEHKRFERKVNEKLGGGKYYDKKNRETFCRKWAWYLKHRKFERTILLKRERGYGDILFLTPFIKTLKVNHPACKVYIKTACPQA</sequence>
<feature type="non-terminal residue" evidence="2">
    <location>
        <position position="1"/>
    </location>
</feature>
<feature type="domain" description="Glycosyltransferase 2-like" evidence="1">
    <location>
        <begin position="3"/>
        <end position="101"/>
    </location>
</feature>
<evidence type="ECO:0000313" key="2">
    <source>
        <dbReference type="EMBL" id="GAH14912.1"/>
    </source>
</evidence>
<dbReference type="SUPFAM" id="SSF53448">
    <property type="entry name" value="Nucleotide-diphospho-sugar transferases"/>
    <property type="match status" value="1"/>
</dbReference>
<dbReference type="Gene3D" id="3.90.550.10">
    <property type="entry name" value="Spore Coat Polysaccharide Biosynthesis Protein SpsA, Chain A"/>
    <property type="match status" value="1"/>
</dbReference>
<dbReference type="InterPro" id="IPR029044">
    <property type="entry name" value="Nucleotide-diphossugar_trans"/>
</dbReference>